<reference evidence="6 7" key="2">
    <citation type="submission" date="2019-11" db="EMBL/GenBank/DDBJ databases">
        <authorList>
            <person name="Lu H."/>
        </authorList>
    </citation>
    <scope>NUCLEOTIDE SEQUENCE [LARGE SCALE GENOMIC DNA]</scope>
    <source>
        <strain evidence="6 7">FIM1</strain>
    </source>
</reference>
<accession>A0ABX6EQL7</accession>
<evidence type="ECO:0000256" key="2">
    <source>
        <dbReference type="ARBA" id="ARBA00022692"/>
    </source>
</evidence>
<sequence length="278" mass="32369">MSSSNNVGVEIPTGLVLFPITKLMMIWCVGIALIASLFNMKYLFLLQYKPFITDFKQLWRFVTFQIGSLNESDVAIMTLIWYQYRSLERLFGSRKYFNMIILSWIYTSIAIFLLSNVLNTLLPGVWWNEYTNGPLPILLCLAHFYKQYTPRLYEFKIILNQPFLTNSNVIKWKLTDQFYVNALLFLAMINQGFTGLVTGFVSWICGILIDNGLLPGMDSFQVAPFKDSWCRSPSTLNRATATLNNNMTWDDATEEEAEEPQDEPQRNMRVRFLDTFRR</sequence>
<evidence type="ECO:0000256" key="1">
    <source>
        <dbReference type="ARBA" id="ARBA00004141"/>
    </source>
</evidence>
<keyword evidence="2 5" id="KW-0812">Transmembrane</keyword>
<keyword evidence="3 5" id="KW-1133">Transmembrane helix</keyword>
<feature type="transmembrane region" description="Helical" evidence="5">
    <location>
        <begin position="58"/>
        <end position="84"/>
    </location>
</feature>
<evidence type="ECO:0000256" key="5">
    <source>
        <dbReference type="SAM" id="Phobius"/>
    </source>
</evidence>
<organism evidence="6 7">
    <name type="scientific">Kluyveromyces marxianus</name>
    <name type="common">Yeast</name>
    <name type="synonym">Candida kefyr</name>
    <dbReference type="NCBI Taxonomy" id="4911"/>
    <lineage>
        <taxon>Eukaryota</taxon>
        <taxon>Fungi</taxon>
        <taxon>Dikarya</taxon>
        <taxon>Ascomycota</taxon>
        <taxon>Saccharomycotina</taxon>
        <taxon>Saccharomycetes</taxon>
        <taxon>Saccharomycetales</taxon>
        <taxon>Saccharomycetaceae</taxon>
        <taxon>Kluyveromyces</taxon>
    </lineage>
</organism>
<dbReference type="InterPro" id="IPR035952">
    <property type="entry name" value="Rhomboid-like_sf"/>
</dbReference>
<protein>
    <submittedName>
        <fullName evidence="6">Membrane protein YOL073C</fullName>
    </submittedName>
</protein>
<evidence type="ECO:0000256" key="3">
    <source>
        <dbReference type="ARBA" id="ARBA00022989"/>
    </source>
</evidence>
<keyword evidence="7" id="KW-1185">Reference proteome</keyword>
<dbReference type="SUPFAM" id="SSF144091">
    <property type="entry name" value="Rhomboid-like"/>
    <property type="match status" value="1"/>
</dbReference>
<dbReference type="Proteomes" id="UP000422736">
    <property type="component" value="Chromosome 1"/>
</dbReference>
<reference evidence="6 7" key="1">
    <citation type="submission" date="2016-03" db="EMBL/GenBank/DDBJ databases">
        <title>How can Kluyveromyces marxianus grow so fast - potential evolutionary course in Saccharomyces Complex revealed by comparative genomics.</title>
        <authorList>
            <person name="Mo W."/>
            <person name="Lu W."/>
            <person name="Yang X."/>
            <person name="Qi J."/>
            <person name="Lv H."/>
        </authorList>
    </citation>
    <scope>NUCLEOTIDE SEQUENCE [LARGE SCALE GENOMIC DNA]</scope>
    <source>
        <strain evidence="6 7">FIM1</strain>
    </source>
</reference>
<feature type="transmembrane region" description="Helical" evidence="5">
    <location>
        <begin position="12"/>
        <end position="38"/>
    </location>
</feature>
<name>A0ABX6EQL7_KLUMA</name>
<comment type="subcellular location">
    <subcellularLocation>
        <location evidence="1">Membrane</location>
        <topology evidence="1">Multi-pass membrane protein</topology>
    </subcellularLocation>
</comment>
<feature type="transmembrane region" description="Helical" evidence="5">
    <location>
        <begin position="96"/>
        <end position="118"/>
    </location>
</feature>
<keyword evidence="4 5" id="KW-0472">Membrane</keyword>
<gene>
    <name evidence="6" type="primary">DSC2</name>
    <name evidence="6" type="ORF">FIM1_655</name>
</gene>
<evidence type="ECO:0000313" key="7">
    <source>
        <dbReference type="Proteomes" id="UP000422736"/>
    </source>
</evidence>
<evidence type="ECO:0000313" key="6">
    <source>
        <dbReference type="EMBL" id="QGN14004.1"/>
    </source>
</evidence>
<feature type="transmembrane region" description="Helical" evidence="5">
    <location>
        <begin position="182"/>
        <end position="209"/>
    </location>
</feature>
<proteinExistence type="predicted"/>
<dbReference type="EMBL" id="CP015054">
    <property type="protein sequence ID" value="QGN14004.1"/>
    <property type="molecule type" value="Genomic_DNA"/>
</dbReference>
<evidence type="ECO:0000256" key="4">
    <source>
        <dbReference type="ARBA" id="ARBA00023136"/>
    </source>
</evidence>